<accession>S8B7U6</accession>
<keyword evidence="1" id="KW-0812">Transmembrane</keyword>
<evidence type="ECO:0000313" key="3">
    <source>
        <dbReference type="Proteomes" id="UP000019376"/>
    </source>
</evidence>
<dbReference type="PANTHER" id="PTHR37490">
    <property type="entry name" value="EXPRESSED PROTEIN"/>
    <property type="match status" value="1"/>
</dbReference>
<sequence>MWRSKLPFRLHAKWAIVGGVVMVILQILYFLHRNHALPGQAASFHRQEIVYKLSTLTDAYTSTARNASVGLVLASIHTDDLTWLLDYCSESDSIPFVFSTEQPPRQNLLEPATWRGREAAAYLSYIVRFYDRLPAYSIFVHAFAEQWHNDLFGPNTINTLRNIRFQAVDAHGYVNLRCQHNPGCPMAVNPNSPSASDLQNNDIRAKFAQAYQQLFAVNADQVPDTIGNVCCGQFAVSRDRIRARPKEDYERILEWMATTELTDNFGVGWVMEKVWHIVFGMKPVYCPRFEQCRCDVYGWCGPLPSGESFQAVISPA</sequence>
<keyword evidence="1" id="KW-0472">Membrane</keyword>
<dbReference type="HOGENOM" id="CLU_031559_0_0_1"/>
<dbReference type="STRING" id="933388.S8B7U6"/>
<proteinExistence type="predicted"/>
<gene>
    <name evidence="2" type="ORF">PDE_05749</name>
</gene>
<name>S8B7U6_PENO1</name>
<feature type="transmembrane region" description="Helical" evidence="1">
    <location>
        <begin position="12"/>
        <end position="31"/>
    </location>
</feature>
<protein>
    <submittedName>
        <fullName evidence="2">Uncharacterized protein</fullName>
    </submittedName>
</protein>
<dbReference type="OrthoDB" id="426718at2759"/>
<keyword evidence="1" id="KW-1133">Transmembrane helix</keyword>
<dbReference type="EMBL" id="KB644412">
    <property type="protein sequence ID" value="EPS30797.1"/>
    <property type="molecule type" value="Genomic_DNA"/>
</dbReference>
<dbReference type="InterPro" id="IPR021838">
    <property type="entry name" value="DUF3431"/>
</dbReference>
<reference evidence="2 3" key="1">
    <citation type="journal article" date="2013" name="PLoS ONE">
        <title>Genomic and secretomic analyses reveal unique features of the lignocellulolytic enzyme system of Penicillium decumbens.</title>
        <authorList>
            <person name="Liu G."/>
            <person name="Zhang L."/>
            <person name="Wei X."/>
            <person name="Zou G."/>
            <person name="Qin Y."/>
            <person name="Ma L."/>
            <person name="Li J."/>
            <person name="Zheng H."/>
            <person name="Wang S."/>
            <person name="Wang C."/>
            <person name="Xun L."/>
            <person name="Zhao G.-P."/>
            <person name="Zhou Z."/>
            <person name="Qu Y."/>
        </authorList>
    </citation>
    <scope>NUCLEOTIDE SEQUENCE [LARGE SCALE GENOMIC DNA]</scope>
    <source>
        <strain evidence="3">114-2 / CGMCC 5302</strain>
    </source>
</reference>
<dbReference type="PANTHER" id="PTHR37490:SF2">
    <property type="match status" value="1"/>
</dbReference>
<dbReference type="AlphaFoldDB" id="S8B7U6"/>
<organism evidence="2 3">
    <name type="scientific">Penicillium oxalicum (strain 114-2 / CGMCC 5302)</name>
    <name type="common">Penicillium decumbens</name>
    <dbReference type="NCBI Taxonomy" id="933388"/>
    <lineage>
        <taxon>Eukaryota</taxon>
        <taxon>Fungi</taxon>
        <taxon>Dikarya</taxon>
        <taxon>Ascomycota</taxon>
        <taxon>Pezizomycotina</taxon>
        <taxon>Eurotiomycetes</taxon>
        <taxon>Eurotiomycetidae</taxon>
        <taxon>Eurotiales</taxon>
        <taxon>Aspergillaceae</taxon>
        <taxon>Penicillium</taxon>
    </lineage>
</organism>
<dbReference type="PhylomeDB" id="S8B7U6"/>
<dbReference type="Pfam" id="PF11913">
    <property type="entry name" value="DUF3431"/>
    <property type="match status" value="1"/>
</dbReference>
<dbReference type="eggNOG" id="ENOG502SB7A">
    <property type="taxonomic scope" value="Eukaryota"/>
</dbReference>
<evidence type="ECO:0000256" key="1">
    <source>
        <dbReference type="SAM" id="Phobius"/>
    </source>
</evidence>
<dbReference type="Proteomes" id="UP000019376">
    <property type="component" value="Unassembled WGS sequence"/>
</dbReference>
<keyword evidence="3" id="KW-1185">Reference proteome</keyword>
<evidence type="ECO:0000313" key="2">
    <source>
        <dbReference type="EMBL" id="EPS30797.1"/>
    </source>
</evidence>